<dbReference type="InterPro" id="IPR002068">
    <property type="entry name" value="A-crystallin/Hsp20_dom"/>
</dbReference>
<dbReference type="SUPFAM" id="SSF49764">
    <property type="entry name" value="HSP20-like chaperones"/>
    <property type="match status" value="1"/>
</dbReference>
<comment type="caution">
    <text evidence="4">The sequence shown here is derived from an EMBL/GenBank/DDBJ whole genome shotgun (WGS) entry which is preliminary data.</text>
</comment>
<evidence type="ECO:0000313" key="4">
    <source>
        <dbReference type="EMBL" id="TRO81737.1"/>
    </source>
</evidence>
<dbReference type="Gene3D" id="2.60.40.790">
    <property type="match status" value="1"/>
</dbReference>
<dbReference type="OrthoDB" id="9792695at2"/>
<dbReference type="AlphaFoldDB" id="A0A550JET2"/>
<dbReference type="InterPro" id="IPR008978">
    <property type="entry name" value="HSP20-like_chaperone"/>
</dbReference>
<dbReference type="Pfam" id="PF00011">
    <property type="entry name" value="HSP20"/>
    <property type="match status" value="1"/>
</dbReference>
<evidence type="ECO:0000259" key="3">
    <source>
        <dbReference type="PROSITE" id="PS01031"/>
    </source>
</evidence>
<gene>
    <name evidence="4" type="ORF">FL622_07990</name>
</gene>
<dbReference type="CDD" id="cd06464">
    <property type="entry name" value="ACD_sHsps-like"/>
    <property type="match status" value="1"/>
</dbReference>
<evidence type="ECO:0000256" key="2">
    <source>
        <dbReference type="RuleBase" id="RU003616"/>
    </source>
</evidence>
<evidence type="ECO:0000256" key="1">
    <source>
        <dbReference type="PROSITE-ProRule" id="PRU00285"/>
    </source>
</evidence>
<feature type="domain" description="SHSP" evidence="3">
    <location>
        <begin position="26"/>
        <end position="134"/>
    </location>
</feature>
<dbReference type="Proteomes" id="UP000317155">
    <property type="component" value="Unassembled WGS sequence"/>
</dbReference>
<accession>A0A550JET2</accession>
<dbReference type="PROSITE" id="PS01031">
    <property type="entry name" value="SHSP"/>
    <property type="match status" value="1"/>
</dbReference>
<keyword evidence="5" id="KW-1185">Reference proteome</keyword>
<reference evidence="4 5" key="1">
    <citation type="submission" date="2019-07" db="EMBL/GenBank/DDBJ databases">
        <title>Insights of Desulfuromonas acetexigens electromicrobiology.</title>
        <authorList>
            <person name="Katuri K."/>
            <person name="Sapireddy V."/>
            <person name="Shaw D.R."/>
            <person name="Saikaly P."/>
        </authorList>
    </citation>
    <scope>NUCLEOTIDE SEQUENCE [LARGE SCALE GENOMIC DNA]</scope>
    <source>
        <strain evidence="4 5">2873</strain>
    </source>
</reference>
<comment type="similarity">
    <text evidence="1 2">Belongs to the small heat shock protein (HSP20) family.</text>
</comment>
<sequence>MNRRYAMKNNEITLHKENTPAVADKDRAAMIAPAVDIFENDDALTLVADLPGVSKEQLELGIDRQVLTIEGRLERAEEGALYREFGGKGFYRRFHLPENLDLNQTAAELKDGVLTLRLPKAASAKPRRIEVTVH</sequence>
<dbReference type="EMBL" id="VJVV01000005">
    <property type="protein sequence ID" value="TRO81737.1"/>
    <property type="molecule type" value="Genomic_DNA"/>
</dbReference>
<proteinExistence type="inferred from homology"/>
<evidence type="ECO:0000313" key="5">
    <source>
        <dbReference type="Proteomes" id="UP000317155"/>
    </source>
</evidence>
<name>A0A550JET2_9BACT</name>
<dbReference type="InterPro" id="IPR031107">
    <property type="entry name" value="Small_HSP"/>
</dbReference>
<dbReference type="PANTHER" id="PTHR11527">
    <property type="entry name" value="HEAT-SHOCK PROTEIN 20 FAMILY MEMBER"/>
    <property type="match status" value="1"/>
</dbReference>
<protein>
    <submittedName>
        <fullName evidence="4">Hsp20/alpha crystallin family protein</fullName>
    </submittedName>
</protein>
<organism evidence="4 5">
    <name type="scientific">Trichloromonas acetexigens</name>
    <dbReference type="NCBI Taxonomy" id="38815"/>
    <lineage>
        <taxon>Bacteria</taxon>
        <taxon>Pseudomonadati</taxon>
        <taxon>Thermodesulfobacteriota</taxon>
        <taxon>Desulfuromonadia</taxon>
        <taxon>Desulfuromonadales</taxon>
        <taxon>Trichloromonadaceae</taxon>
        <taxon>Trichloromonas</taxon>
    </lineage>
</organism>